<dbReference type="InterPro" id="IPR040256">
    <property type="entry name" value="At4g02000-like"/>
</dbReference>
<comment type="caution">
    <text evidence="3">The sequence shown here is derived from an EMBL/GenBank/DDBJ whole genome shotgun (WGS) entry which is preliminary data.</text>
</comment>
<sequence length="683" mass="76956">MLMMIQRKCFSRVRRKLMRVPKPKKPIRGVVVDQIIEQPDLRLGGVGEKLNECNNSKDLEQVKTLGGDVEDQIFEQPDVNDVVETSQLPRVSTIYESVVQSFQGLVHEYAESLHQKTLSTGNQSSPSGNGNYSGADKILTLSQHNFVNCPSLLCDFKSCAVGYLNAEVLNGVCLKSCHSNPIDGEPVECASNGSTSMLGLSHQAASNTGNGATPVPNDACNGDLANGEGSYSSIDIHNPSNIDPYEYPPLTTKTRPFVVLLNWAQLLGSVPKDKIKACEIYVIGYFVGRRLDFNYVKRALITASGTKAEFEMKLQNNNLFLFKFHNEEDREKVLEAGSQHITNRLFVIRPWSLHVEKEIGNLSTIPIWIILRKVPEYLWNAEGLGQIASVIGVPICLDRATVDKTRLGCARVCVEISFLSELPYKIPYDVDDEKVANIEVEYAWLPPKCIECGVFGHSTLRCEFKVENTTKKTKEEGTNKKPEWNNTTPVSSMSNMSGVRQQLSGNISPPENSPFSNIDVNVQVKNGVKNGSAIERMHNQEDKLAGRPVLTSVMTKNHWYLQKTRLKDLKYRGHQFTWSNKQQNEDRVFVKLDRALVNEQWEERFPHSETKFLTTAISDHSPIITTLLQNCPSRRKCFKYFQFWEDMEGYKDIVVQGWATVIYGNPMFRFVGKLKATKECLKV</sequence>
<gene>
    <name evidence="3" type="ORF">GIB67_023305</name>
</gene>
<keyword evidence="4" id="KW-1185">Reference proteome</keyword>
<evidence type="ECO:0000313" key="3">
    <source>
        <dbReference type="EMBL" id="KAF6134946.1"/>
    </source>
</evidence>
<reference evidence="3 4" key="1">
    <citation type="journal article" date="2020" name="IScience">
        <title>Genome Sequencing of the Endangered Kingdonia uniflora (Circaeasteraceae, Ranunculales) Reveals Potential Mechanisms of Evolutionary Specialization.</title>
        <authorList>
            <person name="Sun Y."/>
            <person name="Deng T."/>
            <person name="Zhang A."/>
            <person name="Moore M.J."/>
            <person name="Landis J.B."/>
            <person name="Lin N."/>
            <person name="Zhang H."/>
            <person name="Zhang X."/>
            <person name="Huang J."/>
            <person name="Zhang X."/>
            <person name="Sun H."/>
            <person name="Wang H."/>
        </authorList>
    </citation>
    <scope>NUCLEOTIDE SEQUENCE [LARGE SCALE GENOMIC DNA]</scope>
    <source>
        <strain evidence="3">TB1705</strain>
        <tissue evidence="3">Leaf</tissue>
    </source>
</reference>
<feature type="region of interest" description="Disordered" evidence="1">
    <location>
        <begin position="472"/>
        <end position="495"/>
    </location>
</feature>
<protein>
    <recommendedName>
        <fullName evidence="2">DUF4283 domain-containing protein</fullName>
    </recommendedName>
</protein>
<feature type="domain" description="DUF4283" evidence="2">
    <location>
        <begin position="277"/>
        <end position="355"/>
    </location>
</feature>
<dbReference type="SUPFAM" id="SSF56219">
    <property type="entry name" value="DNase I-like"/>
    <property type="match status" value="1"/>
</dbReference>
<dbReference type="Gene3D" id="3.60.10.10">
    <property type="entry name" value="Endonuclease/exonuclease/phosphatase"/>
    <property type="match status" value="1"/>
</dbReference>
<evidence type="ECO:0000259" key="2">
    <source>
        <dbReference type="Pfam" id="PF14111"/>
    </source>
</evidence>
<dbReference type="OrthoDB" id="1932741at2759"/>
<evidence type="ECO:0000256" key="1">
    <source>
        <dbReference type="SAM" id="MobiDB-lite"/>
    </source>
</evidence>
<dbReference type="InterPro" id="IPR025558">
    <property type="entry name" value="DUF4283"/>
</dbReference>
<dbReference type="AlphaFoldDB" id="A0A7J7KX66"/>
<dbReference type="InterPro" id="IPR036691">
    <property type="entry name" value="Endo/exonu/phosph_ase_sf"/>
</dbReference>
<feature type="compositionally biased region" description="Polar residues" evidence="1">
    <location>
        <begin position="484"/>
        <end position="495"/>
    </location>
</feature>
<feature type="compositionally biased region" description="Basic and acidic residues" evidence="1">
    <location>
        <begin position="472"/>
        <end position="483"/>
    </location>
</feature>
<evidence type="ECO:0000313" key="4">
    <source>
        <dbReference type="Proteomes" id="UP000541444"/>
    </source>
</evidence>
<dbReference type="EMBL" id="JACGCM010002823">
    <property type="protein sequence ID" value="KAF6134946.1"/>
    <property type="molecule type" value="Genomic_DNA"/>
</dbReference>
<dbReference type="Pfam" id="PF14111">
    <property type="entry name" value="DUF4283"/>
    <property type="match status" value="1"/>
</dbReference>
<accession>A0A7J7KX66</accession>
<name>A0A7J7KX66_9MAGN</name>
<dbReference type="PANTHER" id="PTHR31286">
    <property type="entry name" value="GLYCINE-RICH CELL WALL STRUCTURAL PROTEIN 1.8-LIKE"/>
    <property type="match status" value="1"/>
</dbReference>
<dbReference type="Proteomes" id="UP000541444">
    <property type="component" value="Unassembled WGS sequence"/>
</dbReference>
<proteinExistence type="predicted"/>
<dbReference type="PANTHER" id="PTHR31286:SF180">
    <property type="entry name" value="OS10G0362600 PROTEIN"/>
    <property type="match status" value="1"/>
</dbReference>
<organism evidence="3 4">
    <name type="scientific">Kingdonia uniflora</name>
    <dbReference type="NCBI Taxonomy" id="39325"/>
    <lineage>
        <taxon>Eukaryota</taxon>
        <taxon>Viridiplantae</taxon>
        <taxon>Streptophyta</taxon>
        <taxon>Embryophyta</taxon>
        <taxon>Tracheophyta</taxon>
        <taxon>Spermatophyta</taxon>
        <taxon>Magnoliopsida</taxon>
        <taxon>Ranunculales</taxon>
        <taxon>Circaeasteraceae</taxon>
        <taxon>Kingdonia</taxon>
    </lineage>
</organism>